<dbReference type="GO" id="GO:0050808">
    <property type="term" value="P:synapse organization"/>
    <property type="evidence" value="ECO:0007669"/>
    <property type="project" value="TreeGrafter"/>
</dbReference>
<dbReference type="InterPro" id="IPR013783">
    <property type="entry name" value="Ig-like_fold"/>
</dbReference>
<dbReference type="GO" id="GO:0030424">
    <property type="term" value="C:axon"/>
    <property type="evidence" value="ECO:0007669"/>
    <property type="project" value="TreeGrafter"/>
</dbReference>
<name>A0AAV4EXC8_9GAST</name>
<dbReference type="PANTHER" id="PTHR45080">
    <property type="entry name" value="CONTACTIN 5"/>
    <property type="match status" value="1"/>
</dbReference>
<proteinExistence type="predicted"/>
<keyword evidence="9" id="KW-0393">Immunoglobulin domain</keyword>
<accession>A0AAV4EXC8</accession>
<dbReference type="InterPro" id="IPR003599">
    <property type="entry name" value="Ig_sub"/>
</dbReference>
<keyword evidence="2" id="KW-0812">Transmembrane</keyword>
<evidence type="ECO:0000256" key="9">
    <source>
        <dbReference type="ARBA" id="ARBA00023319"/>
    </source>
</evidence>
<feature type="domain" description="Ig-like" evidence="10">
    <location>
        <begin position="1"/>
        <end position="86"/>
    </location>
</feature>
<dbReference type="SMART" id="SM00408">
    <property type="entry name" value="IGc2"/>
    <property type="match status" value="1"/>
</dbReference>
<protein>
    <submittedName>
        <fullName evidence="11">Receptor-type tyrosine-protein phosphatase S</fullName>
    </submittedName>
</protein>
<dbReference type="InterPro" id="IPR003598">
    <property type="entry name" value="Ig_sub2"/>
</dbReference>
<evidence type="ECO:0000256" key="8">
    <source>
        <dbReference type="ARBA" id="ARBA00023157"/>
    </source>
</evidence>
<keyword evidence="6" id="KW-1133">Transmembrane helix</keyword>
<gene>
    <name evidence="11" type="ORF">ElyMa_005523900</name>
</gene>
<organism evidence="11 12">
    <name type="scientific">Elysia marginata</name>
    <dbReference type="NCBI Taxonomy" id="1093978"/>
    <lineage>
        <taxon>Eukaryota</taxon>
        <taxon>Metazoa</taxon>
        <taxon>Spiralia</taxon>
        <taxon>Lophotrochozoa</taxon>
        <taxon>Mollusca</taxon>
        <taxon>Gastropoda</taxon>
        <taxon>Heterobranchia</taxon>
        <taxon>Euthyneura</taxon>
        <taxon>Panpulmonata</taxon>
        <taxon>Sacoglossa</taxon>
        <taxon>Placobranchoidea</taxon>
        <taxon>Plakobranchidae</taxon>
        <taxon>Elysia</taxon>
    </lineage>
</organism>
<dbReference type="Gene3D" id="2.60.40.10">
    <property type="entry name" value="Immunoglobulins"/>
    <property type="match status" value="1"/>
</dbReference>
<dbReference type="GO" id="GO:0007156">
    <property type="term" value="P:homophilic cell adhesion via plasma membrane adhesion molecules"/>
    <property type="evidence" value="ECO:0007669"/>
    <property type="project" value="TreeGrafter"/>
</dbReference>
<keyword evidence="8" id="KW-1015">Disulfide bond</keyword>
<keyword evidence="11" id="KW-0675">Receptor</keyword>
<dbReference type="GO" id="GO:0005886">
    <property type="term" value="C:plasma membrane"/>
    <property type="evidence" value="ECO:0007669"/>
    <property type="project" value="TreeGrafter"/>
</dbReference>
<dbReference type="GO" id="GO:0008046">
    <property type="term" value="F:axon guidance receptor activity"/>
    <property type="evidence" value="ECO:0007669"/>
    <property type="project" value="TreeGrafter"/>
</dbReference>
<evidence type="ECO:0000256" key="4">
    <source>
        <dbReference type="ARBA" id="ARBA00022737"/>
    </source>
</evidence>
<reference evidence="11 12" key="1">
    <citation type="journal article" date="2021" name="Elife">
        <title>Chloroplast acquisition without the gene transfer in kleptoplastic sea slugs, Plakobranchus ocellatus.</title>
        <authorList>
            <person name="Maeda T."/>
            <person name="Takahashi S."/>
            <person name="Yoshida T."/>
            <person name="Shimamura S."/>
            <person name="Takaki Y."/>
            <person name="Nagai Y."/>
            <person name="Toyoda A."/>
            <person name="Suzuki Y."/>
            <person name="Arimoto A."/>
            <person name="Ishii H."/>
            <person name="Satoh N."/>
            <person name="Nishiyama T."/>
            <person name="Hasebe M."/>
            <person name="Maruyama T."/>
            <person name="Minagawa J."/>
            <person name="Obokata J."/>
            <person name="Shigenobu S."/>
        </authorList>
    </citation>
    <scope>NUCLEOTIDE SEQUENCE [LARGE SCALE GENOMIC DNA]</scope>
</reference>
<dbReference type="InterPro" id="IPR013098">
    <property type="entry name" value="Ig_I-set"/>
</dbReference>
<dbReference type="InterPro" id="IPR036179">
    <property type="entry name" value="Ig-like_dom_sf"/>
</dbReference>
<evidence type="ECO:0000259" key="10">
    <source>
        <dbReference type="PROSITE" id="PS50835"/>
    </source>
</evidence>
<dbReference type="Proteomes" id="UP000762676">
    <property type="component" value="Unassembled WGS sequence"/>
</dbReference>
<dbReference type="GO" id="GO:0043025">
    <property type="term" value="C:neuronal cell body"/>
    <property type="evidence" value="ECO:0007669"/>
    <property type="project" value="TreeGrafter"/>
</dbReference>
<dbReference type="SUPFAM" id="SSF48726">
    <property type="entry name" value="Immunoglobulin"/>
    <property type="match status" value="1"/>
</dbReference>
<keyword evidence="5" id="KW-0130">Cell adhesion</keyword>
<dbReference type="Pfam" id="PF07679">
    <property type="entry name" value="I-set"/>
    <property type="match status" value="1"/>
</dbReference>
<dbReference type="FunFam" id="2.60.40.10:FF:000017">
    <property type="entry name" value="Down syndrome cell adhesion molecule b"/>
    <property type="match status" value="1"/>
</dbReference>
<evidence type="ECO:0000256" key="2">
    <source>
        <dbReference type="ARBA" id="ARBA00022692"/>
    </source>
</evidence>
<sequence>MAPKTTKVAEEDKVSLFCKASGEPAPTITWEINGQKINSGSEFEVIDRAYMSSLRIKKAIHGDHDKTYMCEAHNKLGFARASATVIIYRKKAGSKGKHGRLYWMYH</sequence>
<dbReference type="InterPro" id="IPR050958">
    <property type="entry name" value="Cell_Adh-Cytoskel_Orgn"/>
</dbReference>
<keyword evidence="12" id="KW-1185">Reference proteome</keyword>
<evidence type="ECO:0000256" key="7">
    <source>
        <dbReference type="ARBA" id="ARBA00023136"/>
    </source>
</evidence>
<dbReference type="SMART" id="SM00409">
    <property type="entry name" value="IG"/>
    <property type="match status" value="1"/>
</dbReference>
<keyword evidence="3" id="KW-0732">Signal</keyword>
<evidence type="ECO:0000256" key="1">
    <source>
        <dbReference type="ARBA" id="ARBA00004167"/>
    </source>
</evidence>
<evidence type="ECO:0000256" key="5">
    <source>
        <dbReference type="ARBA" id="ARBA00022889"/>
    </source>
</evidence>
<evidence type="ECO:0000256" key="6">
    <source>
        <dbReference type="ARBA" id="ARBA00022989"/>
    </source>
</evidence>
<dbReference type="PANTHER" id="PTHR45080:SF8">
    <property type="entry name" value="IG-LIKE DOMAIN-CONTAINING PROTEIN"/>
    <property type="match status" value="1"/>
</dbReference>
<dbReference type="InterPro" id="IPR007110">
    <property type="entry name" value="Ig-like_dom"/>
</dbReference>
<dbReference type="EMBL" id="BMAT01011025">
    <property type="protein sequence ID" value="GFR65185.1"/>
    <property type="molecule type" value="Genomic_DNA"/>
</dbReference>
<dbReference type="PROSITE" id="PS50835">
    <property type="entry name" value="IG_LIKE"/>
    <property type="match status" value="1"/>
</dbReference>
<keyword evidence="4" id="KW-0677">Repeat</keyword>
<comment type="caution">
    <text evidence="11">The sequence shown here is derived from an EMBL/GenBank/DDBJ whole genome shotgun (WGS) entry which is preliminary data.</text>
</comment>
<keyword evidence="7" id="KW-0472">Membrane</keyword>
<comment type="subcellular location">
    <subcellularLocation>
        <location evidence="1">Membrane</location>
        <topology evidence="1">Single-pass membrane protein</topology>
    </subcellularLocation>
</comment>
<dbReference type="AlphaFoldDB" id="A0AAV4EXC8"/>
<evidence type="ECO:0000256" key="3">
    <source>
        <dbReference type="ARBA" id="ARBA00022729"/>
    </source>
</evidence>
<evidence type="ECO:0000313" key="11">
    <source>
        <dbReference type="EMBL" id="GFR65185.1"/>
    </source>
</evidence>
<dbReference type="CDD" id="cd00096">
    <property type="entry name" value="Ig"/>
    <property type="match status" value="1"/>
</dbReference>
<evidence type="ECO:0000313" key="12">
    <source>
        <dbReference type="Proteomes" id="UP000762676"/>
    </source>
</evidence>